<reference evidence="6 7" key="1">
    <citation type="submission" date="2024-02" db="EMBL/GenBank/DDBJ databases">
        <authorList>
            <person name="Chen Y."/>
            <person name="Shah S."/>
            <person name="Dougan E. K."/>
            <person name="Thang M."/>
            <person name="Chan C."/>
        </authorList>
    </citation>
    <scope>NUCLEOTIDE SEQUENCE [LARGE SCALE GENOMIC DNA]</scope>
</reference>
<keyword evidence="4" id="KW-0472">Membrane</keyword>
<feature type="region of interest" description="Disordered" evidence="3">
    <location>
        <begin position="889"/>
        <end position="957"/>
    </location>
</feature>
<dbReference type="InterPro" id="IPR001878">
    <property type="entry name" value="Znf_CCHC"/>
</dbReference>
<keyword evidence="7" id="KW-1185">Reference proteome</keyword>
<keyword evidence="1" id="KW-0862">Zinc</keyword>
<comment type="caution">
    <text evidence="6">The sequence shown here is derived from an EMBL/GenBank/DDBJ whole genome shotgun (WGS) entry which is preliminary data.</text>
</comment>
<feature type="region of interest" description="Disordered" evidence="3">
    <location>
        <begin position="1599"/>
        <end position="1643"/>
    </location>
</feature>
<dbReference type="EMBL" id="CAXAMN010001758">
    <property type="protein sequence ID" value="CAK8996047.1"/>
    <property type="molecule type" value="Genomic_DNA"/>
</dbReference>
<evidence type="ECO:0000313" key="6">
    <source>
        <dbReference type="EMBL" id="CAK8996047.1"/>
    </source>
</evidence>
<gene>
    <name evidence="6" type="ORF">CCMP2556_LOCUS4297</name>
</gene>
<evidence type="ECO:0000256" key="3">
    <source>
        <dbReference type="SAM" id="MobiDB-lite"/>
    </source>
</evidence>
<organism evidence="6 7">
    <name type="scientific">Durusdinium trenchii</name>
    <dbReference type="NCBI Taxonomy" id="1381693"/>
    <lineage>
        <taxon>Eukaryota</taxon>
        <taxon>Sar</taxon>
        <taxon>Alveolata</taxon>
        <taxon>Dinophyceae</taxon>
        <taxon>Suessiales</taxon>
        <taxon>Symbiodiniaceae</taxon>
        <taxon>Durusdinium</taxon>
    </lineage>
</organism>
<dbReference type="Proteomes" id="UP001642484">
    <property type="component" value="Unassembled WGS sequence"/>
</dbReference>
<feature type="compositionally biased region" description="Basic and acidic residues" evidence="3">
    <location>
        <begin position="1630"/>
        <end position="1641"/>
    </location>
</feature>
<feature type="compositionally biased region" description="Polar residues" evidence="3">
    <location>
        <begin position="893"/>
        <end position="905"/>
    </location>
</feature>
<feature type="coiled-coil region" evidence="2">
    <location>
        <begin position="2389"/>
        <end position="2514"/>
    </location>
</feature>
<evidence type="ECO:0000256" key="1">
    <source>
        <dbReference type="PROSITE-ProRule" id="PRU00047"/>
    </source>
</evidence>
<dbReference type="PROSITE" id="PS50158">
    <property type="entry name" value="ZF_CCHC"/>
    <property type="match status" value="1"/>
</dbReference>
<dbReference type="SUPFAM" id="SSF57997">
    <property type="entry name" value="Tropomyosin"/>
    <property type="match status" value="1"/>
</dbReference>
<keyword evidence="1" id="KW-0479">Metal-binding</keyword>
<feature type="region of interest" description="Disordered" evidence="3">
    <location>
        <begin position="1360"/>
        <end position="1388"/>
    </location>
</feature>
<evidence type="ECO:0000313" key="7">
    <source>
        <dbReference type="Proteomes" id="UP001642484"/>
    </source>
</evidence>
<accession>A0ABP0I222</accession>
<keyword evidence="1" id="KW-0863">Zinc-finger</keyword>
<proteinExistence type="predicted"/>
<feature type="transmembrane region" description="Helical" evidence="4">
    <location>
        <begin position="2321"/>
        <end position="2345"/>
    </location>
</feature>
<evidence type="ECO:0000259" key="5">
    <source>
        <dbReference type="PROSITE" id="PS50158"/>
    </source>
</evidence>
<evidence type="ECO:0000256" key="2">
    <source>
        <dbReference type="SAM" id="Coils"/>
    </source>
</evidence>
<protein>
    <recommendedName>
        <fullName evidence="5">CCHC-type domain-containing protein</fullName>
    </recommendedName>
</protein>
<feature type="compositionally biased region" description="Basic and acidic residues" evidence="3">
    <location>
        <begin position="923"/>
        <end position="939"/>
    </location>
</feature>
<keyword evidence="2" id="KW-0175">Coiled coil</keyword>
<name>A0ABP0I222_9DINO</name>
<sequence length="2571" mass="292736">MSTFVENATYDRSGRCAQATATAAALEQNASGVDPDDPDLGDDRYALRLLEDLSSMIPCRATPSLEDACFGAVGSKLRRLDLPLGLLGLGPFFQDYLEELFTRGFLDHDLELFRTSPLLRSFADRLRFIIEISDLGDYLITKIASYLITMMNPPSTTGGSIPLQEYRRDVPPGWQPGDPSYPLRSYFEKMRLWYRVSNVEDESVGPLLAGRLYGRAAKVAMTLKIPRPDGRFDTGDAALARLSVDEVLDPTTGAVIQQAIPSGVQFLVDALRRAFGQQDQDLATEALEKFFSLQRGKLSLAEYAVEFDTRLDEASDRAGLQLNDVGKFFLWFKHSGMSTKVIDDIKLQVGGDYNRFQDARTLALRMSPNRSDRDDTTIFYEDNLEESYNDNYGYDDSWNQDQWHGYEATEEGEWVYETDDTYYQDWSEEADEWQNFYEDETPWNYEEPWTSSYEAETQPTTSGAAKTEETFADQETYYKGKGKSKDGCFNCGSKWHQVRDCPMKSEKGKGHAYQSKGKFGGKGKGFRGRWTWRPSSWKGKGKGKFGYRGGFKGGFKGKSKKGHWFMTETSGPTSERTLNVQDGNIQVLGTTDRIDRSHTPEAFIIHSSSEDDIMKVRRAYAATSANEATSSEEPATAQKQTKNFDTATWNFMFLAGEACSYFQVRGQERKGLLIDPGAASGLIGSETLRMLLKECAVDTPQFEFDKTTPVSGISGTSSSTLGQVTVPLRVGSVPITYTAEVLGGDGSLCPALVGNPTLRKLNATIFANWFDNGDGLMTMDGRQDEGTVAIKFFRLLLTESGHYILPTDNKESQKVHYMDKNKAILFSQKVALASEEQWNDLHPRVRHCFLGRTLPQARAEGDRCENMALHSNVIPDDKMMIAHHAAQELPGQRPSNDNEQKQTNLPDAVQHPHDAVQHTAQALREESDQINESHDHTADGHPILDSQTQTAEKKQFHSCTTIHEEAEDDDGNPKPANFTPSAILASEQESSDRYDHDVLPAEHDHLDVSKLNKRYKAIPEEYYTRSGLTPVTPGNFKSWFSKTRGRGLRIHDSGIKTDFVIVQDFNGCKKSLRSKIDKPEATISNNLTTAPCGKNIYQRIRCTGPNGLSRTSMAAVYPQTLCQRMKNDIIGYLNNKDLIDIGKWPDDCYHSVITHMYECVRCQLGRACPKSIERSLIPGQCRHGKWPPGESPKEKAKADADPLTRWKNETRKEVLDTVDIKNMSSYGGFHIEDMHFLKKLLMETVHAALGLFDEALQQKKEYMHWIDDPVHMSLYKEIFGGVLVVKGVKVSLRPFTDGTAEPKLPMVSSYLRLHVYGHVKEWKIMPVHDLREMSHSQIHQAIDIDDWLITIYGVETAAVPAPSTPASRPRTRPEEPPMPPKPESLSLPRLMDRPADEKAEDAIVETIYEDAELATQSHQEIAPIKPNYNLRVAVIQYQGKPYLVSLRHIRAFRGLYLVDITDEAKTESLRKIMKYTESISSYKPILHGWVTDKMNRWIRLPKDNDTAIKVMQWAADAYSMLDKSECHGCILGKALRHLQPPKGTVGHLITWIHGGVNYAIQEHNSDNNMIMKKITNYAREDICIMYLFRYVTKISEDMERSSQKMPTTSLEPMQVTPPHHEGQEPEDMDVERHGEKREGPDSRTVTIAPERKKQKTMLVKKDLEFLRHYFIATNKDRLVQLGFPENWKNDYNLMMTTTRKFLIKQYDERRKMLPELFHIEYKQNHFAYANLLTGEIYKVDQETNNIEDEDITPAIWKELDEADRNEVKQFVDEKAFKKIHKSQVTNDMVEIDCRWVRKYKRYPDKTLRIKSRLCARGCLDSQKAQLTTRSTTATRLSQRILVSHAARCKKRTLESLDIAGAFLKGFNFDEIRRTLMKRGMNAPERTVIVYPPANVWRHLKELDSSFTVPYDDYTQYGLLCCKPIYGLNDAPLAWQFCLHDFIMAQGATSSHLDENCWTWKENNEPIAMLTTHVDDLAISATPEFMNDIYNKFVTKFKKVTRQQLPFDHCGCEYSRTGDGYFIGQKEFAKRMKPAAVPDRADDSPLNPPEVSDLRSILGALLWITATRLDVIADVSLLQSRVTKAEVQDIKNANEVLRKVVEHADMGLHYRFFKHKAKRLAVIHDASAASKGRSYAQEGVIICLTDDAWQDTKISYEHTCTTEEDDDKHGGVMHVLYSHGAKSKRISYSTSHGETLAMVNALEAATLCMIRLSEITHSEKKPSLQQLIAIQSQGLVKMYGVKDHPIISRVLPTARDFSENDLQKDDKEIYEKFGEKAKVSFATFLLGLITKNKLMMFMLAMSSAAQAHEFDRAPAEEDSEMWSIYMLILYTIVVAMAVQLVMHYILKKKESKPKMMVKEEPSSDDAMEVDFEASSKNRKRARELIKEQDIEKLKDKIASYEDLTEKLQRSKEQNKTSADDWYRRYQDAKDDLDAAKTERDDAREDRDKHRSMLYEEYNKQVDLRNKIETLENQLQTEKDRLDGMKKAYDLAEKRNKDLEKRLVEAEREAKMTRSLAPIPSPSTPQSAVIQVEKEKFPERVYITGNGTKYHSEGCHHLSSLAKAYTKCMHCTR</sequence>
<keyword evidence="4" id="KW-0812">Transmembrane</keyword>
<evidence type="ECO:0000256" key="4">
    <source>
        <dbReference type="SAM" id="Phobius"/>
    </source>
</evidence>
<feature type="domain" description="CCHC-type" evidence="5">
    <location>
        <begin position="488"/>
        <end position="502"/>
    </location>
</feature>
<keyword evidence="4" id="KW-1133">Transmembrane helix</keyword>